<dbReference type="SUPFAM" id="SSF90123">
    <property type="entry name" value="ABC transporter transmembrane region"/>
    <property type="match status" value="1"/>
</dbReference>
<dbReference type="SMART" id="SM00382">
    <property type="entry name" value="AAA"/>
    <property type="match status" value="1"/>
</dbReference>
<dbReference type="Pfam" id="PF00664">
    <property type="entry name" value="ABC_membrane"/>
    <property type="match status" value="1"/>
</dbReference>
<dbReference type="KEGG" id="ddl:Desdi_1966"/>
<evidence type="ECO:0000313" key="11">
    <source>
        <dbReference type="EMBL" id="AGA69414.1"/>
    </source>
</evidence>
<dbReference type="EMBL" id="CP003344">
    <property type="protein sequence ID" value="AGA69414.1"/>
    <property type="molecule type" value="Genomic_DNA"/>
</dbReference>
<keyword evidence="12" id="KW-1185">Reference proteome</keyword>
<dbReference type="Proteomes" id="UP000010797">
    <property type="component" value="Chromosome"/>
</dbReference>
<dbReference type="HOGENOM" id="CLU_000604_84_3_9"/>
<protein>
    <submittedName>
        <fullName evidence="11">ABC-type multidrug transport system, ATPase and permease component</fullName>
    </submittedName>
</protein>
<keyword evidence="3 8" id="KW-0812">Transmembrane</keyword>
<evidence type="ECO:0000313" key="12">
    <source>
        <dbReference type="Proteomes" id="UP000010797"/>
    </source>
</evidence>
<dbReference type="CDD" id="cd03254">
    <property type="entry name" value="ABCC_Glucan_exporter_like"/>
    <property type="match status" value="1"/>
</dbReference>
<keyword evidence="4" id="KW-0547">Nucleotide-binding</keyword>
<dbReference type="Pfam" id="PF00005">
    <property type="entry name" value="ABC_tran"/>
    <property type="match status" value="1"/>
</dbReference>
<comment type="subcellular location">
    <subcellularLocation>
        <location evidence="1">Cell membrane</location>
        <topology evidence="1">Multi-pass membrane protein</topology>
    </subcellularLocation>
</comment>
<dbReference type="PANTHER" id="PTHR43394">
    <property type="entry name" value="ATP-DEPENDENT PERMEASE MDL1, MITOCHONDRIAL"/>
    <property type="match status" value="1"/>
</dbReference>
<dbReference type="PROSITE" id="PS50893">
    <property type="entry name" value="ABC_TRANSPORTER_2"/>
    <property type="match status" value="1"/>
</dbReference>
<dbReference type="InterPro" id="IPR017871">
    <property type="entry name" value="ABC_transporter-like_CS"/>
</dbReference>
<dbReference type="PROSITE" id="PS00211">
    <property type="entry name" value="ABC_TRANSPORTER_1"/>
    <property type="match status" value="1"/>
</dbReference>
<dbReference type="AlphaFoldDB" id="L0F6E7"/>
<feature type="transmembrane region" description="Helical" evidence="8">
    <location>
        <begin position="72"/>
        <end position="92"/>
    </location>
</feature>
<evidence type="ECO:0000256" key="8">
    <source>
        <dbReference type="SAM" id="Phobius"/>
    </source>
</evidence>
<proteinExistence type="predicted"/>
<name>L0F6E7_DESDL</name>
<dbReference type="SUPFAM" id="SSF52540">
    <property type="entry name" value="P-loop containing nucleoside triphosphate hydrolases"/>
    <property type="match status" value="1"/>
</dbReference>
<dbReference type="PROSITE" id="PS50929">
    <property type="entry name" value="ABC_TM1F"/>
    <property type="match status" value="1"/>
</dbReference>
<evidence type="ECO:0000256" key="7">
    <source>
        <dbReference type="ARBA" id="ARBA00023136"/>
    </source>
</evidence>
<evidence type="ECO:0000256" key="2">
    <source>
        <dbReference type="ARBA" id="ARBA00022448"/>
    </source>
</evidence>
<organism evidence="11 12">
    <name type="scientific">Desulfitobacterium dichloroeliminans (strain LMG P-21439 / DCA1)</name>
    <dbReference type="NCBI Taxonomy" id="871963"/>
    <lineage>
        <taxon>Bacteria</taxon>
        <taxon>Bacillati</taxon>
        <taxon>Bacillota</taxon>
        <taxon>Clostridia</taxon>
        <taxon>Eubacteriales</taxon>
        <taxon>Desulfitobacteriaceae</taxon>
        <taxon>Desulfitobacterium</taxon>
    </lineage>
</organism>
<feature type="transmembrane region" description="Helical" evidence="8">
    <location>
        <begin position="266"/>
        <end position="284"/>
    </location>
</feature>
<evidence type="ECO:0000256" key="6">
    <source>
        <dbReference type="ARBA" id="ARBA00022989"/>
    </source>
</evidence>
<dbReference type="InterPro" id="IPR003439">
    <property type="entry name" value="ABC_transporter-like_ATP-bd"/>
</dbReference>
<evidence type="ECO:0000256" key="4">
    <source>
        <dbReference type="ARBA" id="ARBA00022741"/>
    </source>
</evidence>
<keyword evidence="5" id="KW-0067">ATP-binding</keyword>
<dbReference type="CDD" id="cd18544">
    <property type="entry name" value="ABC_6TM_TmrA_like"/>
    <property type="match status" value="1"/>
</dbReference>
<sequence>MSTLISDDMEHKADLTGQGRTILRLLNYLKPHRKTLVFAFILLVLATAADVAGPILIKIFLDDYLTPRQFDVMALLSLGGGYLLLVFLGSFLQYHQLVRFNQIALLAIQQIRVDIFRKVQYLTMSVFDRTPAGALVSRVTNDTEAIKELYIGVLSTYVQNLVFLLGIFIAMFSLDVRLATFCLILLPIIVVLMQIYRKVSSKIYRFSRTELSRLNAMLNESIQGMNIIQVMRQEKHFLLKFSGINENYYRAAIANIKLESTLMRPAVDLLYTLALVLVLGFFGLESIIGPVELGVLYAFINYLDRFIEPVNMILMRLSQLQQAVIAAERVFEVLDDERTTNTHGQELAHDAQHRPTHTIEQGEIEFRNVSFSYDGVTEVLKNISFTVRPGETVALVGHTGSGKSTISNLLMKFYPVSQGEITIDGTPLVEFSQDEVRSQIGLVAQDPFLFVGNIAQNIHLNRPHITEQEVKAAAEFVEADNFIIKLGQGYQEQVSERGSTLSGGQRQLICFARTMAGQPKILILDEATASVDTETEEAIQKALEKMRQGRSTIAIAHRLSTIQDADLILVLHQGKIVERGTHYELLAQKELYYKMFMLQQGVSEKISPQDDEKSAW</sequence>
<dbReference type="InterPro" id="IPR027417">
    <property type="entry name" value="P-loop_NTPase"/>
</dbReference>
<feature type="transmembrane region" description="Helical" evidence="8">
    <location>
        <begin position="178"/>
        <end position="196"/>
    </location>
</feature>
<feature type="transmembrane region" description="Helical" evidence="8">
    <location>
        <begin position="149"/>
        <end position="172"/>
    </location>
</feature>
<gene>
    <name evidence="11" type="ordered locus">Desdi_1966</name>
</gene>
<dbReference type="GO" id="GO:0005524">
    <property type="term" value="F:ATP binding"/>
    <property type="evidence" value="ECO:0007669"/>
    <property type="project" value="UniProtKB-KW"/>
</dbReference>
<feature type="domain" description="ABC transporter" evidence="9">
    <location>
        <begin position="364"/>
        <end position="598"/>
    </location>
</feature>
<evidence type="ECO:0000259" key="9">
    <source>
        <dbReference type="PROSITE" id="PS50893"/>
    </source>
</evidence>
<evidence type="ECO:0000259" key="10">
    <source>
        <dbReference type="PROSITE" id="PS50929"/>
    </source>
</evidence>
<accession>L0F6E7</accession>
<keyword evidence="6 8" id="KW-1133">Transmembrane helix</keyword>
<dbReference type="GO" id="GO:0016887">
    <property type="term" value="F:ATP hydrolysis activity"/>
    <property type="evidence" value="ECO:0007669"/>
    <property type="project" value="InterPro"/>
</dbReference>
<feature type="transmembrane region" description="Helical" evidence="8">
    <location>
        <begin position="36"/>
        <end position="60"/>
    </location>
</feature>
<dbReference type="STRING" id="871963.Desdi_1966"/>
<dbReference type="OrthoDB" id="9771903at2"/>
<evidence type="ECO:0000256" key="1">
    <source>
        <dbReference type="ARBA" id="ARBA00004651"/>
    </source>
</evidence>
<dbReference type="GO" id="GO:0015421">
    <property type="term" value="F:ABC-type oligopeptide transporter activity"/>
    <property type="evidence" value="ECO:0007669"/>
    <property type="project" value="TreeGrafter"/>
</dbReference>
<dbReference type="eggNOG" id="COG1132">
    <property type="taxonomic scope" value="Bacteria"/>
</dbReference>
<dbReference type="InterPro" id="IPR011527">
    <property type="entry name" value="ABC1_TM_dom"/>
</dbReference>
<keyword evidence="7 8" id="KW-0472">Membrane</keyword>
<reference evidence="12" key="1">
    <citation type="submission" date="2012-02" db="EMBL/GenBank/DDBJ databases">
        <title>Complete sequence of Desulfitobacterium dichloroeliminans LMG P-21439.</title>
        <authorList>
            <person name="Lucas S."/>
            <person name="Han J."/>
            <person name="Lapidus A."/>
            <person name="Cheng J.-F."/>
            <person name="Goodwin L."/>
            <person name="Pitluck S."/>
            <person name="Peters L."/>
            <person name="Ovchinnikova G."/>
            <person name="Teshima H."/>
            <person name="Detter J.C."/>
            <person name="Han C."/>
            <person name="Tapia R."/>
            <person name="Land M."/>
            <person name="Hauser L."/>
            <person name="Kyrpides N."/>
            <person name="Ivanova N."/>
            <person name="Pagani I."/>
            <person name="Kruse T."/>
            <person name="de Vos W.M."/>
            <person name="Boon N."/>
            <person name="Smidt H."/>
            <person name="Woyke T."/>
        </authorList>
    </citation>
    <scope>NUCLEOTIDE SEQUENCE [LARGE SCALE GENOMIC DNA]</scope>
    <source>
        <strain evidence="12">LMG P-21439 / DCA1</strain>
    </source>
</reference>
<dbReference type="FunFam" id="3.40.50.300:FF:000287">
    <property type="entry name" value="Multidrug ABC transporter ATP-binding protein"/>
    <property type="match status" value="1"/>
</dbReference>
<dbReference type="InterPro" id="IPR039421">
    <property type="entry name" value="Type_1_exporter"/>
</dbReference>
<dbReference type="RefSeq" id="WP_015262399.1">
    <property type="nucleotide sequence ID" value="NC_019903.1"/>
</dbReference>
<dbReference type="PANTHER" id="PTHR43394:SF1">
    <property type="entry name" value="ATP-BINDING CASSETTE SUB-FAMILY B MEMBER 10, MITOCHONDRIAL"/>
    <property type="match status" value="1"/>
</dbReference>
<dbReference type="InterPro" id="IPR003593">
    <property type="entry name" value="AAA+_ATPase"/>
</dbReference>
<keyword evidence="2" id="KW-0813">Transport</keyword>
<evidence type="ECO:0000256" key="5">
    <source>
        <dbReference type="ARBA" id="ARBA00022840"/>
    </source>
</evidence>
<dbReference type="InterPro" id="IPR036640">
    <property type="entry name" value="ABC1_TM_sf"/>
</dbReference>
<feature type="domain" description="ABC transmembrane type-1" evidence="10">
    <location>
        <begin position="37"/>
        <end position="322"/>
    </location>
</feature>
<dbReference type="GO" id="GO:0005886">
    <property type="term" value="C:plasma membrane"/>
    <property type="evidence" value="ECO:0007669"/>
    <property type="project" value="UniProtKB-SubCell"/>
</dbReference>
<dbReference type="Gene3D" id="1.20.1560.10">
    <property type="entry name" value="ABC transporter type 1, transmembrane domain"/>
    <property type="match status" value="1"/>
</dbReference>
<evidence type="ECO:0000256" key="3">
    <source>
        <dbReference type="ARBA" id="ARBA00022692"/>
    </source>
</evidence>
<dbReference type="Gene3D" id="3.40.50.300">
    <property type="entry name" value="P-loop containing nucleotide triphosphate hydrolases"/>
    <property type="match status" value="1"/>
</dbReference>